<evidence type="ECO:0000313" key="2">
    <source>
        <dbReference type="EMBL" id="GER25706.1"/>
    </source>
</evidence>
<dbReference type="AlphaFoldDB" id="A0A5A7NYV5"/>
<feature type="compositionally biased region" description="Polar residues" evidence="1">
    <location>
        <begin position="1"/>
        <end position="11"/>
    </location>
</feature>
<feature type="region of interest" description="Disordered" evidence="1">
    <location>
        <begin position="1"/>
        <end position="22"/>
    </location>
</feature>
<evidence type="ECO:0000313" key="3">
    <source>
        <dbReference type="Proteomes" id="UP000325081"/>
    </source>
</evidence>
<protein>
    <submittedName>
        <fullName evidence="2">Polyketide cyclase/dehydrase and lipid transportsuperfamily protein</fullName>
    </submittedName>
</protein>
<sequence length="164" mass="19458">MMERSTPNISYQAWRRDPKTGPPQYRSRTVYEDTSPEMVRDFFWDEEFRLKWVDFLLVFFFYLMIFDREYIIGRRIWESGRTYYCVTKPNQRETASQLHAKLFSVFAMAQINSKFSASGDDSLELEESPSKVWTISRHLAEVAFLRCSFWVGPLHLLALLIEGS</sequence>
<dbReference type="PANTHER" id="PTHR19308">
    <property type="entry name" value="PHOSPHATIDYLCHOLINE TRANSFER PROTEIN"/>
    <property type="match status" value="1"/>
</dbReference>
<dbReference type="Gene3D" id="3.30.530.20">
    <property type="match status" value="1"/>
</dbReference>
<name>A0A5A7NYV5_STRAF</name>
<proteinExistence type="predicted"/>
<dbReference type="Proteomes" id="UP000325081">
    <property type="component" value="Unassembled WGS sequence"/>
</dbReference>
<dbReference type="PANTHER" id="PTHR19308:SF39">
    <property type="entry name" value="PHOSPHATIDYLCHOLINE TRANSFER PROTEIN"/>
    <property type="match status" value="1"/>
</dbReference>
<dbReference type="EMBL" id="BKCP01000447">
    <property type="protein sequence ID" value="GER25706.1"/>
    <property type="molecule type" value="Genomic_DNA"/>
</dbReference>
<dbReference type="InterPro" id="IPR051213">
    <property type="entry name" value="START_lipid_transfer"/>
</dbReference>
<keyword evidence="3" id="KW-1185">Reference proteome</keyword>
<dbReference type="OrthoDB" id="1670852at2759"/>
<organism evidence="2 3">
    <name type="scientific">Striga asiatica</name>
    <name type="common">Asiatic witchweed</name>
    <name type="synonym">Buchnera asiatica</name>
    <dbReference type="NCBI Taxonomy" id="4170"/>
    <lineage>
        <taxon>Eukaryota</taxon>
        <taxon>Viridiplantae</taxon>
        <taxon>Streptophyta</taxon>
        <taxon>Embryophyta</taxon>
        <taxon>Tracheophyta</taxon>
        <taxon>Spermatophyta</taxon>
        <taxon>Magnoliopsida</taxon>
        <taxon>eudicotyledons</taxon>
        <taxon>Gunneridae</taxon>
        <taxon>Pentapetalae</taxon>
        <taxon>asterids</taxon>
        <taxon>lamiids</taxon>
        <taxon>Lamiales</taxon>
        <taxon>Orobanchaceae</taxon>
        <taxon>Buchnereae</taxon>
        <taxon>Striga</taxon>
    </lineage>
</organism>
<dbReference type="InterPro" id="IPR023393">
    <property type="entry name" value="START-like_dom_sf"/>
</dbReference>
<evidence type="ECO:0000256" key="1">
    <source>
        <dbReference type="SAM" id="MobiDB-lite"/>
    </source>
</evidence>
<dbReference type="SUPFAM" id="SSF55961">
    <property type="entry name" value="Bet v1-like"/>
    <property type="match status" value="1"/>
</dbReference>
<reference evidence="3" key="1">
    <citation type="journal article" date="2019" name="Curr. Biol.">
        <title>Genome Sequence of Striga asiatica Provides Insight into the Evolution of Plant Parasitism.</title>
        <authorList>
            <person name="Yoshida S."/>
            <person name="Kim S."/>
            <person name="Wafula E.K."/>
            <person name="Tanskanen J."/>
            <person name="Kim Y.M."/>
            <person name="Honaas L."/>
            <person name="Yang Z."/>
            <person name="Spallek T."/>
            <person name="Conn C.E."/>
            <person name="Ichihashi Y."/>
            <person name="Cheong K."/>
            <person name="Cui S."/>
            <person name="Der J.P."/>
            <person name="Gundlach H."/>
            <person name="Jiao Y."/>
            <person name="Hori C."/>
            <person name="Ishida J.K."/>
            <person name="Kasahara H."/>
            <person name="Kiba T."/>
            <person name="Kim M.S."/>
            <person name="Koo N."/>
            <person name="Laohavisit A."/>
            <person name="Lee Y.H."/>
            <person name="Lumba S."/>
            <person name="McCourt P."/>
            <person name="Mortimer J.C."/>
            <person name="Mutuku J.M."/>
            <person name="Nomura T."/>
            <person name="Sasaki-Sekimoto Y."/>
            <person name="Seto Y."/>
            <person name="Wang Y."/>
            <person name="Wakatake T."/>
            <person name="Sakakibara H."/>
            <person name="Demura T."/>
            <person name="Yamaguchi S."/>
            <person name="Yoneyama K."/>
            <person name="Manabe R.I."/>
            <person name="Nelson D.C."/>
            <person name="Schulman A.H."/>
            <person name="Timko M.P."/>
            <person name="dePamphilis C.W."/>
            <person name="Choi D."/>
            <person name="Shirasu K."/>
        </authorList>
    </citation>
    <scope>NUCLEOTIDE SEQUENCE [LARGE SCALE GENOMIC DNA]</scope>
    <source>
        <strain evidence="3">cv. UVA1</strain>
    </source>
</reference>
<accession>A0A5A7NYV5</accession>
<comment type="caution">
    <text evidence="2">The sequence shown here is derived from an EMBL/GenBank/DDBJ whole genome shotgun (WGS) entry which is preliminary data.</text>
</comment>
<gene>
    <name evidence="2" type="ORF">STAS_01300</name>
</gene>